<name>T1CXG6_9ZZZZ</name>
<organism evidence="1">
    <name type="scientific">mine drainage metagenome</name>
    <dbReference type="NCBI Taxonomy" id="410659"/>
    <lineage>
        <taxon>unclassified sequences</taxon>
        <taxon>metagenomes</taxon>
        <taxon>ecological metagenomes</taxon>
    </lineage>
</organism>
<proteinExistence type="predicted"/>
<sequence>MLNDPGPLRREPHQHACTPNCGRPLQVLKTVTRDLVGADRLVPVQEVFRYCSRHPSRVLSPDPLTPWKSNYTFALIAEVGRQRFFVHRQFSEIRDELHKGGLPLLPTRSLQHLADRYALLTTAVHLESLQTLAQFLRDRGGYALLIDGTGKAGRMTLQLSDGWSPLVLLSATFPKESREALVPFLRFLDAALGPPVSATRDLSKGIDEALREVWPDLLILSCHQHFLRAEGTKLFKRYFARFRHVVERSGAKKELRALRQRLRQEGGTCREVRQTLAWAEEILSSSRAGKGQGFPF</sequence>
<reference evidence="1" key="1">
    <citation type="submission" date="2013-08" db="EMBL/GenBank/DDBJ databases">
        <authorList>
            <person name="Mendez C."/>
            <person name="Richter M."/>
            <person name="Ferrer M."/>
            <person name="Sanchez J."/>
        </authorList>
    </citation>
    <scope>NUCLEOTIDE SEQUENCE</scope>
</reference>
<comment type="caution">
    <text evidence="1">The sequence shown here is derived from an EMBL/GenBank/DDBJ whole genome shotgun (WGS) entry which is preliminary data.</text>
</comment>
<dbReference type="EMBL" id="AUZY01001775">
    <property type="protein sequence ID" value="EQD73959.1"/>
    <property type="molecule type" value="Genomic_DNA"/>
</dbReference>
<dbReference type="AlphaFoldDB" id="T1CXG6"/>
<reference evidence="1" key="2">
    <citation type="journal article" date="2014" name="ISME J.">
        <title>Microbial stratification in low pH oxic and suboxic macroscopic growths along an acid mine drainage.</title>
        <authorList>
            <person name="Mendez-Garcia C."/>
            <person name="Mesa V."/>
            <person name="Sprenger R.R."/>
            <person name="Richter M."/>
            <person name="Diez M.S."/>
            <person name="Solano J."/>
            <person name="Bargiela R."/>
            <person name="Golyshina O.V."/>
            <person name="Manteca A."/>
            <person name="Ramos J.L."/>
            <person name="Gallego J.R."/>
            <person name="Llorente I."/>
            <person name="Martins Dos Santos V.A."/>
            <person name="Jensen O.N."/>
            <person name="Pelaez A.I."/>
            <person name="Sanchez J."/>
            <person name="Ferrer M."/>
        </authorList>
    </citation>
    <scope>NUCLEOTIDE SEQUENCE</scope>
</reference>
<gene>
    <name evidence="1" type="ORF">B1B_02943</name>
</gene>
<protein>
    <submittedName>
        <fullName evidence="1">MULE transposase, conserved domain protein</fullName>
    </submittedName>
</protein>
<evidence type="ECO:0000313" key="1">
    <source>
        <dbReference type="EMBL" id="EQD73959.1"/>
    </source>
</evidence>
<feature type="non-terminal residue" evidence="1">
    <location>
        <position position="296"/>
    </location>
</feature>
<accession>T1CXG6</accession>